<dbReference type="EMBL" id="JBJQOH010000007">
    <property type="protein sequence ID" value="KAL3681749.1"/>
    <property type="molecule type" value="Genomic_DNA"/>
</dbReference>
<dbReference type="AlphaFoldDB" id="A0ABD3GTP5"/>
<reference evidence="2 3" key="1">
    <citation type="submission" date="2024-09" db="EMBL/GenBank/DDBJ databases">
        <title>Chromosome-scale assembly of Riccia sorocarpa.</title>
        <authorList>
            <person name="Paukszto L."/>
        </authorList>
    </citation>
    <scope>NUCLEOTIDE SEQUENCE [LARGE SCALE GENOMIC DNA]</scope>
    <source>
        <strain evidence="2">LP-2024</strain>
        <tissue evidence="2">Aerial parts of the thallus</tissue>
    </source>
</reference>
<keyword evidence="1" id="KW-0175">Coiled coil</keyword>
<dbReference type="Gene3D" id="3.60.10.10">
    <property type="entry name" value="Endonuclease/exonuclease/phosphatase"/>
    <property type="match status" value="1"/>
</dbReference>
<proteinExistence type="predicted"/>
<dbReference type="Proteomes" id="UP001633002">
    <property type="component" value="Unassembled WGS sequence"/>
</dbReference>
<dbReference type="InterPro" id="IPR036691">
    <property type="entry name" value="Endo/exonu/phosph_ase_sf"/>
</dbReference>
<comment type="caution">
    <text evidence="2">The sequence shown here is derived from an EMBL/GenBank/DDBJ whole genome shotgun (WGS) entry which is preliminary data.</text>
</comment>
<keyword evidence="3" id="KW-1185">Reference proteome</keyword>
<evidence type="ECO:0008006" key="4">
    <source>
        <dbReference type="Google" id="ProtNLM"/>
    </source>
</evidence>
<accession>A0ABD3GTP5</accession>
<evidence type="ECO:0000256" key="1">
    <source>
        <dbReference type="SAM" id="Coils"/>
    </source>
</evidence>
<feature type="coiled-coil region" evidence="1">
    <location>
        <begin position="209"/>
        <end position="243"/>
    </location>
</feature>
<evidence type="ECO:0000313" key="2">
    <source>
        <dbReference type="EMBL" id="KAL3681749.1"/>
    </source>
</evidence>
<evidence type="ECO:0000313" key="3">
    <source>
        <dbReference type="Proteomes" id="UP001633002"/>
    </source>
</evidence>
<protein>
    <recommendedName>
        <fullName evidence="4">Endonuclease/exonuclease/phosphatase domain-containing protein</fullName>
    </recommendedName>
</protein>
<gene>
    <name evidence="2" type="ORF">R1sor_024705</name>
</gene>
<organism evidence="2 3">
    <name type="scientific">Riccia sorocarpa</name>
    <dbReference type="NCBI Taxonomy" id="122646"/>
    <lineage>
        <taxon>Eukaryota</taxon>
        <taxon>Viridiplantae</taxon>
        <taxon>Streptophyta</taxon>
        <taxon>Embryophyta</taxon>
        <taxon>Marchantiophyta</taxon>
        <taxon>Marchantiopsida</taxon>
        <taxon>Marchantiidae</taxon>
        <taxon>Marchantiales</taxon>
        <taxon>Ricciaceae</taxon>
        <taxon>Riccia</taxon>
    </lineage>
</organism>
<sequence>MSIYSPHEGREKQELYEWLKNFDLEGEWVILGDWNMVQRRKDTAGPTTLLQGFTQEKWRETEQKWQLQDMFLMSSEQKGPLFTRQVVRGDRLDQARLDRGYITRGGDWISAVKCVEHDEGEVLSDHIPVVIDIQLMRRGGRLNRRKGTYLKMDVDTLKNECRKNRVKSAWQSGWTLSQDPIIAWELAWGKVREEYKEFRREDKTKLSRLREMQAELGRARENISTTEEMLELAKLEREVKERETLEASIIRRRSRVNWIKEGEASTKYFFKCLKAKQAQDKIDSLWDQEENLITNEEGVHDIIYDFYTELYRQPELEVGTEAESRQVLSLLKNQVEEEDNMKLIAIPSAKELPFGVRGE</sequence>
<name>A0ABD3GTP5_9MARC</name>
<dbReference type="SUPFAM" id="SSF56219">
    <property type="entry name" value="DNase I-like"/>
    <property type="match status" value="1"/>
</dbReference>